<dbReference type="PANTHER" id="PTHR12714:SF24">
    <property type="entry name" value="SLR1182 PROTEIN"/>
    <property type="match status" value="1"/>
</dbReference>
<reference evidence="6 7" key="1">
    <citation type="submission" date="2024-03" db="EMBL/GenBank/DDBJ databases">
        <title>Novel species of the genus Variovorax.</title>
        <authorList>
            <person name="Liu Q."/>
            <person name="Xin Y.-H."/>
        </authorList>
    </citation>
    <scope>NUCLEOTIDE SEQUENCE [LARGE SCALE GENOMIC DNA]</scope>
    <source>
        <strain evidence="6 7">KACC 18899</strain>
    </source>
</reference>
<keyword evidence="3 5" id="KW-1133">Transmembrane helix</keyword>
<name>A0ABU8VA97_9BURK</name>
<protein>
    <submittedName>
        <fullName evidence="6">Isoprenylcysteine carboxylmethyltransferase family protein</fullName>
        <ecNumber evidence="6">2.1.1.100</ecNumber>
        <ecNumber evidence="6">2.1.1.334</ecNumber>
    </submittedName>
</protein>
<dbReference type="PANTHER" id="PTHR12714">
    <property type="entry name" value="PROTEIN-S ISOPRENYLCYSTEINE O-METHYLTRANSFERASE"/>
    <property type="match status" value="1"/>
</dbReference>
<keyword evidence="4 5" id="KW-0472">Membrane</keyword>
<keyword evidence="7" id="KW-1185">Reference proteome</keyword>
<evidence type="ECO:0000313" key="6">
    <source>
        <dbReference type="EMBL" id="MEJ8810588.1"/>
    </source>
</evidence>
<keyword evidence="6" id="KW-0489">Methyltransferase</keyword>
<organism evidence="6 7">
    <name type="scientific">Variovorax ureilyticus</name>
    <dbReference type="NCBI Taxonomy" id="1836198"/>
    <lineage>
        <taxon>Bacteria</taxon>
        <taxon>Pseudomonadati</taxon>
        <taxon>Pseudomonadota</taxon>
        <taxon>Betaproteobacteria</taxon>
        <taxon>Burkholderiales</taxon>
        <taxon>Comamonadaceae</taxon>
        <taxon>Variovorax</taxon>
    </lineage>
</organism>
<evidence type="ECO:0000256" key="1">
    <source>
        <dbReference type="ARBA" id="ARBA00004127"/>
    </source>
</evidence>
<dbReference type="Pfam" id="PF04191">
    <property type="entry name" value="PEMT"/>
    <property type="match status" value="1"/>
</dbReference>
<dbReference type="InterPro" id="IPR007318">
    <property type="entry name" value="Phopholipid_MeTrfase"/>
</dbReference>
<sequence>MQRDAAIIGSAIFLVIAPGTLAAYVPWYLTHWDFSPPLFPIARVLGAALIVAGLPILLDSFARFALQGLGTPAPVMPPKRLVVTGLYLYVRNPMYVAVTALITGQGLLFGSVTVLEYGAIVWGGFFLFVVAYEEPALSEQFGDEYKRYRANVRRWLPRITPWRG</sequence>
<keyword evidence="6" id="KW-0808">Transferase</keyword>
<dbReference type="Proteomes" id="UP001365846">
    <property type="component" value="Unassembled WGS sequence"/>
</dbReference>
<dbReference type="EC" id="2.1.1.100" evidence="6"/>
<gene>
    <name evidence="6" type="ORF">WKW77_05875</name>
</gene>
<dbReference type="GO" id="GO:0004671">
    <property type="term" value="F:protein C-terminal S-isoprenylcysteine carboxyl O-methyltransferase activity"/>
    <property type="evidence" value="ECO:0007669"/>
    <property type="project" value="UniProtKB-EC"/>
</dbReference>
<feature type="transmembrane region" description="Helical" evidence="5">
    <location>
        <begin position="38"/>
        <end position="58"/>
    </location>
</feature>
<dbReference type="EC" id="2.1.1.334" evidence="6"/>
<accession>A0ABU8VA97</accession>
<evidence type="ECO:0000256" key="5">
    <source>
        <dbReference type="SAM" id="Phobius"/>
    </source>
</evidence>
<dbReference type="Gene3D" id="1.20.120.1630">
    <property type="match status" value="1"/>
</dbReference>
<proteinExistence type="predicted"/>
<dbReference type="RefSeq" id="WP_340355904.1">
    <property type="nucleotide sequence ID" value="NZ_JBBKZU010000002.1"/>
</dbReference>
<evidence type="ECO:0000256" key="4">
    <source>
        <dbReference type="ARBA" id="ARBA00023136"/>
    </source>
</evidence>
<feature type="transmembrane region" description="Helical" evidence="5">
    <location>
        <begin position="86"/>
        <end position="108"/>
    </location>
</feature>
<comment type="subcellular location">
    <subcellularLocation>
        <location evidence="1">Endomembrane system</location>
        <topology evidence="1">Multi-pass membrane protein</topology>
    </subcellularLocation>
</comment>
<dbReference type="EMBL" id="JBBKZU010000002">
    <property type="protein sequence ID" value="MEJ8810588.1"/>
    <property type="molecule type" value="Genomic_DNA"/>
</dbReference>
<evidence type="ECO:0000313" key="7">
    <source>
        <dbReference type="Proteomes" id="UP001365846"/>
    </source>
</evidence>
<keyword evidence="2 5" id="KW-0812">Transmembrane</keyword>
<comment type="caution">
    <text evidence="6">The sequence shown here is derived from an EMBL/GenBank/DDBJ whole genome shotgun (WGS) entry which is preliminary data.</text>
</comment>
<evidence type="ECO:0000256" key="2">
    <source>
        <dbReference type="ARBA" id="ARBA00022692"/>
    </source>
</evidence>
<feature type="transmembrane region" description="Helical" evidence="5">
    <location>
        <begin position="114"/>
        <end position="132"/>
    </location>
</feature>
<dbReference type="GO" id="GO:0032259">
    <property type="term" value="P:methylation"/>
    <property type="evidence" value="ECO:0007669"/>
    <property type="project" value="UniProtKB-KW"/>
</dbReference>
<evidence type="ECO:0000256" key="3">
    <source>
        <dbReference type="ARBA" id="ARBA00022989"/>
    </source>
</evidence>